<feature type="transmembrane region" description="Helical" evidence="5">
    <location>
        <begin position="148"/>
        <end position="168"/>
    </location>
</feature>
<name>A0A1Q5TTZ5_9EURO</name>
<dbReference type="InterPro" id="IPR036259">
    <property type="entry name" value="MFS_trans_sf"/>
</dbReference>
<keyword evidence="3 5" id="KW-1133">Transmembrane helix</keyword>
<sequence>MVSQDRYKKAFATIEELSKKQKMMIICRAFQGLGGAGVYTLTLFSFVRIVPYNQYDKASSLGGGILSLGLVLGPLLGGAIAIGTAFQATGLFLFSEIASKTELWPGQFGYLVLAGLGVGLAMSAFYMAAPLVVDEEDQSTALGIGIQLRMLGGVLGVAASTTILYHFLESRLSSNLRPWELRALLKTTEALAGFPPEIQLRVRVVYAIAYNMQVKLSAAFSVGQLLAVAMIWKRQNVRYLKGSLSN</sequence>
<reference evidence="6 7" key="1">
    <citation type="submission" date="2016-10" db="EMBL/GenBank/DDBJ databases">
        <title>Genome sequence of the ascomycete fungus Penicillium subrubescens.</title>
        <authorList>
            <person name="De Vries R.P."/>
            <person name="Peng M."/>
            <person name="Dilokpimol A."/>
            <person name="Hilden K."/>
            <person name="Makela M.R."/>
            <person name="Grigoriev I."/>
            <person name="Riley R."/>
            <person name="Granchi Z."/>
        </authorList>
    </citation>
    <scope>NUCLEOTIDE SEQUENCE [LARGE SCALE GENOMIC DNA]</scope>
    <source>
        <strain evidence="6 7">CBS 132785</strain>
    </source>
</reference>
<dbReference type="PANTHER" id="PTHR23501">
    <property type="entry name" value="MAJOR FACILITATOR SUPERFAMILY"/>
    <property type="match status" value="1"/>
</dbReference>
<dbReference type="Gene3D" id="1.20.1720.10">
    <property type="entry name" value="Multidrug resistance protein D"/>
    <property type="match status" value="1"/>
</dbReference>
<evidence type="ECO:0000313" key="7">
    <source>
        <dbReference type="Proteomes" id="UP000186955"/>
    </source>
</evidence>
<protein>
    <recommendedName>
        <fullName evidence="8">Major facilitator superfamily (MFS) profile domain-containing protein</fullName>
    </recommendedName>
</protein>
<dbReference type="EMBL" id="MNBE01000616">
    <property type="protein sequence ID" value="OKP03705.1"/>
    <property type="molecule type" value="Genomic_DNA"/>
</dbReference>
<dbReference type="Proteomes" id="UP000186955">
    <property type="component" value="Unassembled WGS sequence"/>
</dbReference>
<gene>
    <name evidence="6" type="ORF">PENSUB_6858</name>
</gene>
<evidence type="ECO:0008006" key="8">
    <source>
        <dbReference type="Google" id="ProtNLM"/>
    </source>
</evidence>
<comment type="caution">
    <text evidence="6">The sequence shown here is derived from an EMBL/GenBank/DDBJ whole genome shotgun (WGS) entry which is preliminary data.</text>
</comment>
<comment type="subcellular location">
    <subcellularLocation>
        <location evidence="1">Membrane</location>
        <topology evidence="1">Multi-pass membrane protein</topology>
    </subcellularLocation>
</comment>
<accession>A0A1Q5TTZ5</accession>
<keyword evidence="7" id="KW-1185">Reference proteome</keyword>
<evidence type="ECO:0000256" key="4">
    <source>
        <dbReference type="ARBA" id="ARBA00023136"/>
    </source>
</evidence>
<dbReference type="GO" id="GO:0005886">
    <property type="term" value="C:plasma membrane"/>
    <property type="evidence" value="ECO:0007669"/>
    <property type="project" value="TreeGrafter"/>
</dbReference>
<feature type="transmembrane region" description="Helical" evidence="5">
    <location>
        <begin position="107"/>
        <end position="128"/>
    </location>
</feature>
<dbReference type="SUPFAM" id="SSF103473">
    <property type="entry name" value="MFS general substrate transporter"/>
    <property type="match status" value="2"/>
</dbReference>
<dbReference type="GO" id="GO:0022857">
    <property type="term" value="F:transmembrane transporter activity"/>
    <property type="evidence" value="ECO:0007669"/>
    <property type="project" value="TreeGrafter"/>
</dbReference>
<feature type="transmembrane region" description="Helical" evidence="5">
    <location>
        <begin position="29"/>
        <end position="50"/>
    </location>
</feature>
<dbReference type="PANTHER" id="PTHR23501:SF43">
    <property type="entry name" value="MULTIDRUG TRANSPORTER, PUTATIVE (AFU_ORTHOLOGUE AFUA_6G03040)-RELATED"/>
    <property type="match status" value="1"/>
</dbReference>
<evidence type="ECO:0000256" key="1">
    <source>
        <dbReference type="ARBA" id="ARBA00004141"/>
    </source>
</evidence>
<keyword evidence="4 5" id="KW-0472">Membrane</keyword>
<dbReference type="AlphaFoldDB" id="A0A1Q5TTZ5"/>
<evidence type="ECO:0000313" key="6">
    <source>
        <dbReference type="EMBL" id="OKP03705.1"/>
    </source>
</evidence>
<organism evidence="6 7">
    <name type="scientific">Penicillium subrubescens</name>
    <dbReference type="NCBI Taxonomy" id="1316194"/>
    <lineage>
        <taxon>Eukaryota</taxon>
        <taxon>Fungi</taxon>
        <taxon>Dikarya</taxon>
        <taxon>Ascomycota</taxon>
        <taxon>Pezizomycotina</taxon>
        <taxon>Eurotiomycetes</taxon>
        <taxon>Eurotiomycetidae</taxon>
        <taxon>Eurotiales</taxon>
        <taxon>Aspergillaceae</taxon>
        <taxon>Penicillium</taxon>
    </lineage>
</organism>
<evidence type="ECO:0000256" key="5">
    <source>
        <dbReference type="SAM" id="Phobius"/>
    </source>
</evidence>
<evidence type="ECO:0000256" key="2">
    <source>
        <dbReference type="ARBA" id="ARBA00022692"/>
    </source>
</evidence>
<proteinExistence type="predicted"/>
<feature type="transmembrane region" description="Helical" evidence="5">
    <location>
        <begin position="70"/>
        <end position="95"/>
    </location>
</feature>
<keyword evidence="2 5" id="KW-0812">Transmembrane</keyword>
<evidence type="ECO:0000256" key="3">
    <source>
        <dbReference type="ARBA" id="ARBA00022989"/>
    </source>
</evidence>